<reference evidence="4" key="2">
    <citation type="submission" date="2017-01" db="EMBL/GenBank/DDBJ databases">
        <authorList>
            <person name="Mah S.A."/>
            <person name="Swanson W.J."/>
            <person name="Moy G.W."/>
            <person name="Vacquier V.D."/>
        </authorList>
    </citation>
    <scope>NUCLEOTIDE SEQUENCE [LARGE SCALE GENOMIC DNA]</scope>
    <source>
        <strain evidence="4">129</strain>
    </source>
</reference>
<evidence type="ECO:0000313" key="6">
    <source>
        <dbReference type="Proteomes" id="UP000249293"/>
    </source>
</evidence>
<dbReference type="Pfam" id="PF08729">
    <property type="entry name" value="HUN"/>
    <property type="match status" value="1"/>
</dbReference>
<dbReference type="Proteomes" id="UP000189274">
    <property type="component" value="Unassembled WGS sequence"/>
</dbReference>
<dbReference type="InterPro" id="IPR014840">
    <property type="entry name" value="HRD"/>
</dbReference>
<feature type="region of interest" description="Disordered" evidence="1">
    <location>
        <begin position="1"/>
        <end position="55"/>
    </location>
</feature>
<accession>A0A1V2LIZ5</accession>
<dbReference type="AlphaFoldDB" id="A0A1V2LIZ5"/>
<evidence type="ECO:0000313" key="3">
    <source>
        <dbReference type="EMBL" id="AWU75561.1"/>
    </source>
</evidence>
<feature type="compositionally biased region" description="Basic residues" evidence="1">
    <location>
        <begin position="33"/>
        <end position="47"/>
    </location>
</feature>
<sequence length="346" mass="39045">MIPVSSLLSDKEFPSTPEPVQFPVKNTPPPVSAKKKVRKNVKTGKVQKPKDTPPTIINVEIPLSTHNDVHAEHSLAKLIEEKYGTSANNISKNLWNIDDEEDEEGEEDDEVEDDEEEEEEEDADLEDLLDDAVDEEEEEDEDEDEEANEEAEVGDDADTDANAEEDEIVRALKIKFTPGMSDAEKEKLVLKEIHRRKMVTNKRIGKYDTQDPFIDDEELIYEDDVHANADGWFVWYGPLEKSSSINNKNNGKNRSLEVQSPPKLQKAVQKPTRRRRQAPQSKPKVPETPATPTSTQTNESKTVDVKPTTNPSRGNANMVDTLKETGQQQQQQQQPSNLIIGSFSFQ</sequence>
<evidence type="ECO:0000256" key="1">
    <source>
        <dbReference type="SAM" id="MobiDB-lite"/>
    </source>
</evidence>
<feature type="compositionally biased region" description="Polar residues" evidence="1">
    <location>
        <begin position="335"/>
        <end position="346"/>
    </location>
</feature>
<dbReference type="OrthoDB" id="5576775at2759"/>
<evidence type="ECO:0000259" key="2">
    <source>
        <dbReference type="Pfam" id="PF08729"/>
    </source>
</evidence>
<proteinExistence type="predicted"/>
<evidence type="ECO:0000313" key="4">
    <source>
        <dbReference type="EMBL" id="ONH72552.1"/>
    </source>
</evidence>
<feature type="compositionally biased region" description="Acidic residues" evidence="1">
    <location>
        <begin position="97"/>
        <end position="166"/>
    </location>
</feature>
<reference evidence="5" key="1">
    <citation type="journal article" date="2017" name="Genome Announc.">
        <title>Genome sequences of Cyberlindnera fabianii 65, Pichia kudriavzevii 129, and Saccharomyces cerevisiae 131 isolated from fermented masau fruits in Zimbabwe.</title>
        <authorList>
            <person name="van Rijswijck I.M.H."/>
            <person name="Derks M.F.L."/>
            <person name="Abee T."/>
            <person name="de Ridder D."/>
            <person name="Smid E.J."/>
        </authorList>
    </citation>
    <scope>NUCLEOTIDE SEQUENCE [LARGE SCALE GENOMIC DNA]</scope>
    <source>
        <strain evidence="5">129</strain>
    </source>
</reference>
<dbReference type="Proteomes" id="UP000249293">
    <property type="component" value="Chromosome 2"/>
</dbReference>
<feature type="domain" description="Hpc2-related" evidence="2">
    <location>
        <begin position="204"/>
        <end position="240"/>
    </location>
</feature>
<feature type="region of interest" description="Disordered" evidence="1">
    <location>
        <begin position="240"/>
        <end position="346"/>
    </location>
</feature>
<organism evidence="4 5">
    <name type="scientific">Pichia kudriavzevii</name>
    <name type="common">Yeast</name>
    <name type="synonym">Issatchenkia orientalis</name>
    <dbReference type="NCBI Taxonomy" id="4909"/>
    <lineage>
        <taxon>Eukaryota</taxon>
        <taxon>Fungi</taxon>
        <taxon>Dikarya</taxon>
        <taxon>Ascomycota</taxon>
        <taxon>Saccharomycotina</taxon>
        <taxon>Pichiomycetes</taxon>
        <taxon>Pichiales</taxon>
        <taxon>Pichiaceae</taxon>
        <taxon>Pichia</taxon>
    </lineage>
</organism>
<dbReference type="VEuPathDB" id="FungiDB:C5L36_0B08080"/>
<protein>
    <submittedName>
        <fullName evidence="4">Histone promoter control protein 2</fullName>
    </submittedName>
</protein>
<dbReference type="STRING" id="4909.A0A1V2LIZ5"/>
<feature type="region of interest" description="Disordered" evidence="1">
    <location>
        <begin position="88"/>
        <end position="166"/>
    </location>
</feature>
<feature type="compositionally biased region" description="Polar residues" evidence="1">
    <location>
        <begin position="290"/>
        <end position="300"/>
    </location>
</feature>
<dbReference type="EMBL" id="CP028774">
    <property type="protein sequence ID" value="AWU75561.1"/>
    <property type="molecule type" value="Genomic_DNA"/>
</dbReference>
<keyword evidence="6" id="KW-1185">Reference proteome</keyword>
<dbReference type="EMBL" id="MQVM01000020">
    <property type="protein sequence ID" value="ONH72552.1"/>
    <property type="molecule type" value="Genomic_DNA"/>
</dbReference>
<evidence type="ECO:0000313" key="5">
    <source>
        <dbReference type="Proteomes" id="UP000189274"/>
    </source>
</evidence>
<gene>
    <name evidence="4" type="ORF">BOH78_3737</name>
    <name evidence="3" type="ORF">C5L36_0B08080</name>
</gene>
<reference evidence="3 6" key="3">
    <citation type="submission" date="2018-06" db="EMBL/GenBank/DDBJ databases">
        <title>Population genomics shows no distinction between pathogenic Candida krusei and environmental Pichia kudriavzevii: One species, four names.</title>
        <authorList>
            <person name="Douglass A.P."/>
            <person name="Offei B."/>
            <person name="Braun-Galleani S."/>
            <person name="Coughlan A.Y."/>
            <person name="Martos A."/>
            <person name="Ortiz-Merino R.A."/>
            <person name="Byrne K.P."/>
            <person name="Wolfe K.H."/>
        </authorList>
    </citation>
    <scope>NUCLEOTIDE SEQUENCE [LARGE SCALE GENOMIC DNA]</scope>
    <source>
        <strain evidence="3 6">CBS573</strain>
    </source>
</reference>
<feature type="compositionally biased region" description="Low complexity" evidence="1">
    <location>
        <begin position="241"/>
        <end position="253"/>
    </location>
</feature>
<name>A0A1V2LIZ5_PICKU</name>